<accession>A0A1F5ECB8</accession>
<keyword evidence="8" id="KW-0511">Multifunctional enzyme</keyword>
<evidence type="ECO:0000256" key="1">
    <source>
        <dbReference type="ARBA" id="ARBA00004777"/>
    </source>
</evidence>
<evidence type="ECO:0000313" key="11">
    <source>
        <dbReference type="EMBL" id="OGD65058.1"/>
    </source>
</evidence>
<keyword evidence="5" id="KW-0521">NADP</keyword>
<dbReference type="InterPro" id="IPR036291">
    <property type="entry name" value="NAD(P)-bd_dom_sf"/>
</dbReference>
<keyword evidence="3" id="KW-0658">Purine biosynthesis</keyword>
<keyword evidence="4" id="KW-0378">Hydrolase</keyword>
<dbReference type="GO" id="GO:0005829">
    <property type="term" value="C:cytosol"/>
    <property type="evidence" value="ECO:0007669"/>
    <property type="project" value="TreeGrafter"/>
</dbReference>
<protein>
    <recommendedName>
        <fullName evidence="13">Methenyltetrahydrofolate cyclohydrolase</fullName>
    </recommendedName>
</protein>
<dbReference type="InterPro" id="IPR020631">
    <property type="entry name" value="THF_DH/CycHdrlase_NAD-bd_dom"/>
</dbReference>
<feature type="domain" description="Tetrahydrofolate dehydrogenase/cyclohydrolase NAD(P)-binding" evidence="10">
    <location>
        <begin position="124"/>
        <end position="255"/>
    </location>
</feature>
<evidence type="ECO:0000256" key="7">
    <source>
        <dbReference type="ARBA" id="ARBA00023167"/>
    </source>
</evidence>
<dbReference type="PANTHER" id="PTHR48099">
    <property type="entry name" value="C-1-TETRAHYDROFOLATE SYNTHASE, CYTOPLASMIC-RELATED"/>
    <property type="match status" value="1"/>
</dbReference>
<comment type="pathway">
    <text evidence="1">One-carbon metabolism; tetrahydrofolate interconversion.</text>
</comment>
<evidence type="ECO:0008006" key="13">
    <source>
        <dbReference type="Google" id="ProtNLM"/>
    </source>
</evidence>
<dbReference type="EMBL" id="MEZX01000001">
    <property type="protein sequence ID" value="OGD65058.1"/>
    <property type="molecule type" value="Genomic_DNA"/>
</dbReference>
<dbReference type="GO" id="GO:0035999">
    <property type="term" value="P:tetrahydrofolate interconversion"/>
    <property type="evidence" value="ECO:0007669"/>
    <property type="project" value="TreeGrafter"/>
</dbReference>
<dbReference type="GO" id="GO:0004477">
    <property type="term" value="F:methenyltetrahydrofolate cyclohydrolase activity"/>
    <property type="evidence" value="ECO:0007669"/>
    <property type="project" value="TreeGrafter"/>
</dbReference>
<dbReference type="Proteomes" id="UP000177481">
    <property type="component" value="Unassembled WGS sequence"/>
</dbReference>
<evidence type="ECO:0000256" key="6">
    <source>
        <dbReference type="ARBA" id="ARBA00023002"/>
    </source>
</evidence>
<dbReference type="SUPFAM" id="SSF51735">
    <property type="entry name" value="NAD(P)-binding Rossmann-fold domains"/>
    <property type="match status" value="1"/>
</dbReference>
<evidence type="ECO:0000256" key="3">
    <source>
        <dbReference type="ARBA" id="ARBA00022755"/>
    </source>
</evidence>
<dbReference type="PRINTS" id="PR00085">
    <property type="entry name" value="THFDHDRGNASE"/>
</dbReference>
<keyword evidence="6" id="KW-0560">Oxidoreductase</keyword>
<comment type="caution">
    <text evidence="11">The sequence shown here is derived from an EMBL/GenBank/DDBJ whole genome shotgun (WGS) entry which is preliminary data.</text>
</comment>
<dbReference type="GO" id="GO:0009086">
    <property type="term" value="P:methionine biosynthetic process"/>
    <property type="evidence" value="ECO:0007669"/>
    <property type="project" value="UniProtKB-KW"/>
</dbReference>
<dbReference type="STRING" id="1797471.A3A71_03130"/>
<evidence type="ECO:0000259" key="10">
    <source>
        <dbReference type="Pfam" id="PF02882"/>
    </source>
</evidence>
<evidence type="ECO:0000256" key="8">
    <source>
        <dbReference type="ARBA" id="ARBA00023268"/>
    </source>
</evidence>
<dbReference type="InterPro" id="IPR046346">
    <property type="entry name" value="Aminoacid_DH-like_N_sf"/>
</dbReference>
<dbReference type="GO" id="GO:0004488">
    <property type="term" value="F:methylenetetrahydrofolate dehydrogenase (NADP+) activity"/>
    <property type="evidence" value="ECO:0007669"/>
    <property type="project" value="InterPro"/>
</dbReference>
<dbReference type="InterPro" id="IPR020630">
    <property type="entry name" value="THF_DH/CycHdrlase_cat_dom"/>
</dbReference>
<evidence type="ECO:0000256" key="5">
    <source>
        <dbReference type="ARBA" id="ARBA00022857"/>
    </source>
</evidence>
<dbReference type="SUPFAM" id="SSF53223">
    <property type="entry name" value="Aminoacid dehydrogenase-like, N-terminal domain"/>
    <property type="match status" value="1"/>
</dbReference>
<keyword evidence="7" id="KW-0486">Methionine biosynthesis</keyword>
<reference evidence="11 12" key="1">
    <citation type="journal article" date="2016" name="Nat. Commun.">
        <title>Thousands of microbial genomes shed light on interconnected biogeochemical processes in an aquifer system.</title>
        <authorList>
            <person name="Anantharaman K."/>
            <person name="Brown C.T."/>
            <person name="Hug L.A."/>
            <person name="Sharon I."/>
            <person name="Castelle C.J."/>
            <person name="Probst A.J."/>
            <person name="Thomas B.C."/>
            <person name="Singh A."/>
            <person name="Wilkins M.J."/>
            <person name="Karaoz U."/>
            <person name="Brodie E.L."/>
            <person name="Williams K.H."/>
            <person name="Hubbard S.S."/>
            <person name="Banfield J.F."/>
        </authorList>
    </citation>
    <scope>NUCLEOTIDE SEQUENCE [LARGE SCALE GENOMIC DNA]</scope>
</reference>
<keyword evidence="7" id="KW-0028">Amino-acid biosynthesis</keyword>
<keyword evidence="2" id="KW-0554">One-carbon metabolism</keyword>
<dbReference type="Gene3D" id="3.40.50.720">
    <property type="entry name" value="NAD(P)-binding Rossmann-like Domain"/>
    <property type="match status" value="1"/>
</dbReference>
<dbReference type="AlphaFoldDB" id="A0A1F5ECB8"/>
<organism evidence="11 12">
    <name type="scientific">Candidatus Berkelbacteria bacterium RIFCSPLOWO2_01_FULL_50_28</name>
    <dbReference type="NCBI Taxonomy" id="1797471"/>
    <lineage>
        <taxon>Bacteria</taxon>
        <taxon>Candidatus Berkelbacteria</taxon>
    </lineage>
</organism>
<dbReference type="Gene3D" id="3.40.50.10860">
    <property type="entry name" value="Leucine Dehydrogenase, chain A, domain 1"/>
    <property type="match status" value="1"/>
</dbReference>
<proteinExistence type="predicted"/>
<dbReference type="PANTHER" id="PTHR48099:SF5">
    <property type="entry name" value="C-1-TETRAHYDROFOLATE SYNTHASE, CYTOPLASMIC"/>
    <property type="match status" value="1"/>
</dbReference>
<evidence type="ECO:0000256" key="2">
    <source>
        <dbReference type="ARBA" id="ARBA00022563"/>
    </source>
</evidence>
<sequence length="257" mass="28121">MLLEAKTLLSKLETSLAADRRALESSPGLALVWVGEDKQTAAFIQKKKLLAKKLDCQFFLHHFNSGNQRQLEAVIDGLSHRKDIHGIVLQLPLPKSCDTEALIQKIAPLKDVDNLRGDSPYASPTPNGIMTLLSSNNIAIKNLKTIILGSGKLVGKPLADEFRKNGWKFDQIDRDAAAQVNFIRDHDLLIAATGVKNLVTPEMVHQEMIVVDGSGVDVEVAKFEPLVKLITPTKGAIGPLTVHCLFQNLLKAAQKLV</sequence>
<evidence type="ECO:0000313" key="12">
    <source>
        <dbReference type="Proteomes" id="UP000177481"/>
    </source>
</evidence>
<name>A0A1F5ECB8_9BACT</name>
<dbReference type="GO" id="GO:0006164">
    <property type="term" value="P:purine nucleotide biosynthetic process"/>
    <property type="evidence" value="ECO:0007669"/>
    <property type="project" value="UniProtKB-KW"/>
</dbReference>
<dbReference type="Pfam" id="PF00763">
    <property type="entry name" value="THF_DHG_CYH"/>
    <property type="match status" value="1"/>
</dbReference>
<gene>
    <name evidence="11" type="ORF">A3A71_03130</name>
</gene>
<dbReference type="Pfam" id="PF02882">
    <property type="entry name" value="THF_DHG_CYH_C"/>
    <property type="match status" value="1"/>
</dbReference>
<evidence type="ECO:0000259" key="9">
    <source>
        <dbReference type="Pfam" id="PF00763"/>
    </source>
</evidence>
<feature type="domain" description="Tetrahydrofolate dehydrogenase/cyclohydrolase catalytic" evidence="9">
    <location>
        <begin position="5"/>
        <end position="113"/>
    </location>
</feature>
<dbReference type="InterPro" id="IPR000672">
    <property type="entry name" value="THF_DH/CycHdrlase"/>
</dbReference>
<evidence type="ECO:0000256" key="4">
    <source>
        <dbReference type="ARBA" id="ARBA00022801"/>
    </source>
</evidence>